<dbReference type="Proteomes" id="UP001279642">
    <property type="component" value="Unassembled WGS sequence"/>
</dbReference>
<name>A0ABU5E6C7_9PROT</name>
<organism evidence="2 3">
    <name type="scientific">Dongia soli</name>
    <dbReference type="NCBI Taxonomy" id="600628"/>
    <lineage>
        <taxon>Bacteria</taxon>
        <taxon>Pseudomonadati</taxon>
        <taxon>Pseudomonadota</taxon>
        <taxon>Alphaproteobacteria</taxon>
        <taxon>Rhodospirillales</taxon>
        <taxon>Dongiaceae</taxon>
        <taxon>Dongia</taxon>
    </lineage>
</organism>
<dbReference type="Pfam" id="PF00144">
    <property type="entry name" value="Beta-lactamase"/>
    <property type="match status" value="1"/>
</dbReference>
<dbReference type="GO" id="GO:0016787">
    <property type="term" value="F:hydrolase activity"/>
    <property type="evidence" value="ECO:0007669"/>
    <property type="project" value="UniProtKB-KW"/>
</dbReference>
<accession>A0ABU5E6C7</accession>
<dbReference type="InterPro" id="IPR050789">
    <property type="entry name" value="Diverse_Enzym_Activities"/>
</dbReference>
<gene>
    <name evidence="2" type="ORF">SMD27_01140</name>
</gene>
<dbReference type="EC" id="3.-.-.-" evidence="2"/>
<reference evidence="2 3" key="1">
    <citation type="journal article" date="2016" name="Antonie Van Leeuwenhoek">
        <title>Dongia soli sp. nov., isolated from soil from Dokdo, Korea.</title>
        <authorList>
            <person name="Kim D.U."/>
            <person name="Lee H."/>
            <person name="Kim H."/>
            <person name="Kim S.G."/>
            <person name="Ka J.O."/>
        </authorList>
    </citation>
    <scope>NUCLEOTIDE SEQUENCE [LARGE SCALE GENOMIC DNA]</scope>
    <source>
        <strain evidence="2 3">D78</strain>
    </source>
</reference>
<dbReference type="InterPro" id="IPR012338">
    <property type="entry name" value="Beta-lactam/transpept-like"/>
</dbReference>
<comment type="caution">
    <text evidence="2">The sequence shown here is derived from an EMBL/GenBank/DDBJ whole genome shotgun (WGS) entry which is preliminary data.</text>
</comment>
<sequence length="398" mass="44334">MTAQKLMTGFPSPAEQQVSLENWRRPPFNRWAFHHVREILPTANIRRGTGAPLALPAGNRKLGDVGFRGPDGRDRTLAQMLEESTTDGFIVLQRGQIVAENYFNGFTESEPHIVFSVSKSVSGTLAGILVEKGQLDPDVPVTRYIPEVAKSAYGDCTVRHVLDMTVSIDFVEDYLNVDGPFARYRDATGWNPIYDPARLNDLRNFLSSLPRDRHPHGERFYYVSPNSDLLGWLIERAANRPFTALLSEHIWQKMGAEYDAYVTVDRFGAPRTAGGICITLRDLARFGELMRLGGAIGGKQIVPAGWVKDILQNGDPVAWQKGSMAKFLPQGRYRSKWYMVGNETNAYCAIGIHGQWIYVDPASEMVIAKLSSQPLPADDAIDHLLLAGFDAIARSLRN</sequence>
<dbReference type="Gene3D" id="3.40.710.10">
    <property type="entry name" value="DD-peptidase/beta-lactamase superfamily"/>
    <property type="match status" value="1"/>
</dbReference>
<proteinExistence type="predicted"/>
<evidence type="ECO:0000259" key="1">
    <source>
        <dbReference type="Pfam" id="PF00144"/>
    </source>
</evidence>
<dbReference type="SUPFAM" id="SSF56601">
    <property type="entry name" value="beta-lactamase/transpeptidase-like"/>
    <property type="match status" value="1"/>
</dbReference>
<dbReference type="InterPro" id="IPR001466">
    <property type="entry name" value="Beta-lactam-related"/>
</dbReference>
<dbReference type="EMBL" id="JAXCLW010000001">
    <property type="protein sequence ID" value="MDY0881437.1"/>
    <property type="molecule type" value="Genomic_DNA"/>
</dbReference>
<keyword evidence="3" id="KW-1185">Reference proteome</keyword>
<dbReference type="RefSeq" id="WP_320506502.1">
    <property type="nucleotide sequence ID" value="NZ_JAXCLW010000001.1"/>
</dbReference>
<keyword evidence="2" id="KW-0378">Hydrolase</keyword>
<protein>
    <submittedName>
        <fullName evidence="2">Serine hydrolase</fullName>
        <ecNumber evidence="2">3.-.-.-</ecNumber>
    </submittedName>
</protein>
<dbReference type="PANTHER" id="PTHR43283:SF7">
    <property type="entry name" value="BETA-LACTAMASE-RELATED DOMAIN-CONTAINING PROTEIN"/>
    <property type="match status" value="1"/>
</dbReference>
<evidence type="ECO:0000313" key="3">
    <source>
        <dbReference type="Proteomes" id="UP001279642"/>
    </source>
</evidence>
<dbReference type="PANTHER" id="PTHR43283">
    <property type="entry name" value="BETA-LACTAMASE-RELATED"/>
    <property type="match status" value="1"/>
</dbReference>
<feature type="domain" description="Beta-lactamase-related" evidence="1">
    <location>
        <begin position="86"/>
        <end position="382"/>
    </location>
</feature>
<evidence type="ECO:0000313" key="2">
    <source>
        <dbReference type="EMBL" id="MDY0881437.1"/>
    </source>
</evidence>